<dbReference type="AlphaFoldDB" id="A0AAV5M3C3"/>
<evidence type="ECO:0000256" key="4">
    <source>
        <dbReference type="ARBA" id="ARBA00022729"/>
    </source>
</evidence>
<evidence type="ECO:0000256" key="9">
    <source>
        <dbReference type="SAM" id="MobiDB-lite"/>
    </source>
</evidence>
<feature type="transmembrane region" description="Helical" evidence="10">
    <location>
        <begin position="6"/>
        <end position="22"/>
    </location>
</feature>
<comment type="caution">
    <text evidence="12">The sequence shown here is derived from an EMBL/GenBank/DDBJ whole genome shotgun (WGS) entry which is preliminary data.</text>
</comment>
<dbReference type="FunFam" id="3.80.10.10:FF:000129">
    <property type="entry name" value="Leucine-rich repeat receptor-like kinase"/>
    <property type="match status" value="1"/>
</dbReference>
<keyword evidence="6 10" id="KW-1133">Transmembrane helix</keyword>
<gene>
    <name evidence="12" type="ORF">SLEP1_g51223</name>
</gene>
<dbReference type="Gene3D" id="3.80.10.10">
    <property type="entry name" value="Ribonuclease Inhibitor"/>
    <property type="match status" value="1"/>
</dbReference>
<keyword evidence="7 10" id="KW-0472">Membrane</keyword>
<feature type="domain" description="Leucine-rich repeat-containing N-terminal plant-type" evidence="11">
    <location>
        <begin position="124"/>
        <end position="159"/>
    </location>
</feature>
<keyword evidence="8" id="KW-0675">Receptor</keyword>
<keyword evidence="4" id="KW-0732">Signal</keyword>
<keyword evidence="13" id="KW-1185">Reference proteome</keyword>
<name>A0AAV5M3C3_9ROSI</name>
<reference evidence="12 13" key="1">
    <citation type="journal article" date="2021" name="Commun. Biol.">
        <title>The genome of Shorea leprosula (Dipterocarpaceae) highlights the ecological relevance of drought in aseasonal tropical rainforests.</title>
        <authorList>
            <person name="Ng K.K.S."/>
            <person name="Kobayashi M.J."/>
            <person name="Fawcett J.A."/>
            <person name="Hatakeyama M."/>
            <person name="Paape T."/>
            <person name="Ng C.H."/>
            <person name="Ang C.C."/>
            <person name="Tnah L.H."/>
            <person name="Lee C.T."/>
            <person name="Nishiyama T."/>
            <person name="Sese J."/>
            <person name="O'Brien M.J."/>
            <person name="Copetti D."/>
            <person name="Mohd Noor M.I."/>
            <person name="Ong R.C."/>
            <person name="Putra M."/>
            <person name="Sireger I.Z."/>
            <person name="Indrioko S."/>
            <person name="Kosugi Y."/>
            <person name="Izuno A."/>
            <person name="Isagi Y."/>
            <person name="Lee S.L."/>
            <person name="Shimizu K.K."/>
        </authorList>
    </citation>
    <scope>NUCLEOTIDE SEQUENCE [LARGE SCALE GENOMIC DNA]</scope>
    <source>
        <strain evidence="12">214</strain>
    </source>
</reference>
<dbReference type="EMBL" id="BPVZ01000175">
    <property type="protein sequence ID" value="GKV43993.1"/>
    <property type="molecule type" value="Genomic_DNA"/>
</dbReference>
<keyword evidence="2" id="KW-0433">Leucine-rich repeat</keyword>
<dbReference type="PANTHER" id="PTHR47988">
    <property type="entry name" value="SOMATIC EMBRYOGENESIS RECEPTOR KINASE 1"/>
    <property type="match status" value="1"/>
</dbReference>
<comment type="subcellular location">
    <subcellularLocation>
        <location evidence="1">Membrane</location>
        <topology evidence="1">Single-pass membrane protein</topology>
    </subcellularLocation>
</comment>
<dbReference type="Pfam" id="PF08263">
    <property type="entry name" value="LRRNT_2"/>
    <property type="match status" value="1"/>
</dbReference>
<dbReference type="SUPFAM" id="SSF52058">
    <property type="entry name" value="L domain-like"/>
    <property type="match status" value="1"/>
</dbReference>
<evidence type="ECO:0000313" key="13">
    <source>
        <dbReference type="Proteomes" id="UP001054252"/>
    </source>
</evidence>
<evidence type="ECO:0000256" key="7">
    <source>
        <dbReference type="ARBA" id="ARBA00023136"/>
    </source>
</evidence>
<evidence type="ECO:0000256" key="3">
    <source>
        <dbReference type="ARBA" id="ARBA00022692"/>
    </source>
</evidence>
<organism evidence="12 13">
    <name type="scientific">Rubroshorea leprosula</name>
    <dbReference type="NCBI Taxonomy" id="152421"/>
    <lineage>
        <taxon>Eukaryota</taxon>
        <taxon>Viridiplantae</taxon>
        <taxon>Streptophyta</taxon>
        <taxon>Embryophyta</taxon>
        <taxon>Tracheophyta</taxon>
        <taxon>Spermatophyta</taxon>
        <taxon>Magnoliopsida</taxon>
        <taxon>eudicotyledons</taxon>
        <taxon>Gunneridae</taxon>
        <taxon>Pentapetalae</taxon>
        <taxon>rosids</taxon>
        <taxon>malvids</taxon>
        <taxon>Malvales</taxon>
        <taxon>Dipterocarpaceae</taxon>
        <taxon>Rubroshorea</taxon>
    </lineage>
</organism>
<dbReference type="InterPro" id="IPR013210">
    <property type="entry name" value="LRR_N_plant-typ"/>
</dbReference>
<accession>A0AAV5M3C3</accession>
<keyword evidence="3 10" id="KW-0812">Transmembrane</keyword>
<evidence type="ECO:0000256" key="2">
    <source>
        <dbReference type="ARBA" id="ARBA00022614"/>
    </source>
</evidence>
<evidence type="ECO:0000256" key="10">
    <source>
        <dbReference type="SAM" id="Phobius"/>
    </source>
</evidence>
<dbReference type="Proteomes" id="UP001054252">
    <property type="component" value="Unassembled WGS sequence"/>
</dbReference>
<dbReference type="InterPro" id="IPR032675">
    <property type="entry name" value="LRR_dom_sf"/>
</dbReference>
<evidence type="ECO:0000256" key="6">
    <source>
        <dbReference type="ARBA" id="ARBA00022989"/>
    </source>
</evidence>
<sequence length="256" mass="28468">MVENLVIGFGVGCLVCGFHAVFRKLDGLYLEEDDAVCYGLVHCSGSSRIGGVEEVTEMEKEMIPEGLKEAREIEMVVIPKRGKKYDQRWFTTLVNSAILGCPKQNSESFWAASSCLQRLLAWMRALQTIKRSLTDPNKSLTRWNRGDPCTSNWTGVSCSNTPLDDGYLHVTELHLLNMNLSGTLSPALGRLSRLSILDFMWNNISGSIPKEIGNIKTLELLLLNGEPLDRRDRFKTSNGRGGPNSGNYRANDAKVL</sequence>
<evidence type="ECO:0000256" key="5">
    <source>
        <dbReference type="ARBA" id="ARBA00022737"/>
    </source>
</evidence>
<protein>
    <recommendedName>
        <fullName evidence="11">Leucine-rich repeat-containing N-terminal plant-type domain-containing protein</fullName>
    </recommendedName>
</protein>
<keyword evidence="5" id="KW-0677">Repeat</keyword>
<feature type="region of interest" description="Disordered" evidence="9">
    <location>
        <begin position="232"/>
        <end position="256"/>
    </location>
</feature>
<proteinExistence type="predicted"/>
<dbReference type="GO" id="GO:0016020">
    <property type="term" value="C:membrane"/>
    <property type="evidence" value="ECO:0007669"/>
    <property type="project" value="UniProtKB-SubCell"/>
</dbReference>
<evidence type="ECO:0000313" key="12">
    <source>
        <dbReference type="EMBL" id="GKV43993.1"/>
    </source>
</evidence>
<evidence type="ECO:0000256" key="8">
    <source>
        <dbReference type="ARBA" id="ARBA00023170"/>
    </source>
</evidence>
<evidence type="ECO:0000259" key="11">
    <source>
        <dbReference type="Pfam" id="PF08263"/>
    </source>
</evidence>
<evidence type="ECO:0000256" key="1">
    <source>
        <dbReference type="ARBA" id="ARBA00004167"/>
    </source>
</evidence>